<keyword evidence="2" id="KW-1185">Reference proteome</keyword>
<dbReference type="EMBL" id="UZAN01056058">
    <property type="protein sequence ID" value="VDP91103.1"/>
    <property type="molecule type" value="Genomic_DNA"/>
</dbReference>
<organism evidence="1 2">
    <name type="scientific">Echinostoma caproni</name>
    <dbReference type="NCBI Taxonomy" id="27848"/>
    <lineage>
        <taxon>Eukaryota</taxon>
        <taxon>Metazoa</taxon>
        <taxon>Spiralia</taxon>
        <taxon>Lophotrochozoa</taxon>
        <taxon>Platyhelminthes</taxon>
        <taxon>Trematoda</taxon>
        <taxon>Digenea</taxon>
        <taxon>Plagiorchiida</taxon>
        <taxon>Echinostomata</taxon>
        <taxon>Echinostomatoidea</taxon>
        <taxon>Echinostomatidae</taxon>
        <taxon>Echinostoma</taxon>
    </lineage>
</organism>
<proteinExistence type="predicted"/>
<reference evidence="1 2" key="1">
    <citation type="submission" date="2018-11" db="EMBL/GenBank/DDBJ databases">
        <authorList>
            <consortium name="Pathogen Informatics"/>
        </authorList>
    </citation>
    <scope>NUCLEOTIDE SEQUENCE [LARGE SCALE GENOMIC DNA]</scope>
    <source>
        <strain evidence="1 2">Egypt</strain>
    </source>
</reference>
<gene>
    <name evidence="1" type="ORF">ECPE_LOCUS13831</name>
</gene>
<dbReference type="OrthoDB" id="10419432at2759"/>
<accession>A0A3P8L4F4</accession>
<dbReference type="Proteomes" id="UP000272942">
    <property type="component" value="Unassembled WGS sequence"/>
</dbReference>
<evidence type="ECO:0000313" key="1">
    <source>
        <dbReference type="EMBL" id="VDP91103.1"/>
    </source>
</evidence>
<sequence length="335" mass="37779">MDSLESGARFRNLATCILHALVRQLSRPDHNYWPVDVVAELLLRGTGLIQSTSWLDTVRRLVQDSLWAIYSSNRPEQIVSRFRITHASKGTESPKQSAMETVETTDNNTSCLGWLFDPRSLSPLVVIRGVSSAQKVPSTQSDTNRNNFPLRNESPHSVRKINVDQLFEPHGGVDVIVYLLGQIVCYGGTLSRPSQSLTRLQAHTVCLLFGLTWQSIICAFQFHAPTLPDPGVESPVRSQRRPKKYPREPWTQPLSRGDTLLARLIKHPGLAADSARLQEVSGSDLVCTCLLVWAVWVDFLCIFFISHTDRTIKKVLYGTVQFKQLWNKRTHLVII</sequence>
<protein>
    <submittedName>
        <fullName evidence="1">Uncharacterized protein</fullName>
    </submittedName>
</protein>
<evidence type="ECO:0000313" key="2">
    <source>
        <dbReference type="Proteomes" id="UP000272942"/>
    </source>
</evidence>
<name>A0A3P8L4F4_9TREM</name>
<dbReference type="AlphaFoldDB" id="A0A3P8L4F4"/>